<reference evidence="5 6" key="1">
    <citation type="submission" date="2018-11" db="EMBL/GenBank/DDBJ databases">
        <title>Photobacterium sp. BEI247 sp. nov., a marine bacterium isolated from Yongle Blue Hole in the South China Sea.</title>
        <authorList>
            <person name="Wang X."/>
        </authorList>
    </citation>
    <scope>NUCLEOTIDE SEQUENCE [LARGE SCALE GENOMIC DNA]</scope>
    <source>
        <strain evidence="6">BEI247</strain>
    </source>
</reference>
<dbReference type="Pfam" id="PF00766">
    <property type="entry name" value="ETF_alpha"/>
    <property type="match status" value="1"/>
</dbReference>
<dbReference type="Pfam" id="PF01012">
    <property type="entry name" value="ETF"/>
    <property type="match status" value="1"/>
</dbReference>
<dbReference type="Proteomes" id="UP000287563">
    <property type="component" value="Unassembled WGS sequence"/>
</dbReference>
<dbReference type="Gene3D" id="3.40.50.620">
    <property type="entry name" value="HUPs"/>
    <property type="match status" value="1"/>
</dbReference>
<dbReference type="EMBL" id="RJLM01000003">
    <property type="protein sequence ID" value="RWX55816.1"/>
    <property type="molecule type" value="Genomic_DNA"/>
</dbReference>
<dbReference type="RefSeq" id="WP_128783837.1">
    <property type="nucleotide sequence ID" value="NZ_RJLM01000003.1"/>
</dbReference>
<dbReference type="OrthoDB" id="9770286at2"/>
<dbReference type="Gene3D" id="3.40.50.1220">
    <property type="entry name" value="TPP-binding domain"/>
    <property type="match status" value="1"/>
</dbReference>
<keyword evidence="6" id="KW-1185">Reference proteome</keyword>
<dbReference type="GO" id="GO:0009055">
    <property type="term" value="F:electron transfer activity"/>
    <property type="evidence" value="ECO:0007669"/>
    <property type="project" value="InterPro"/>
</dbReference>
<dbReference type="InterPro" id="IPR029035">
    <property type="entry name" value="DHS-like_NAD/FAD-binding_dom"/>
</dbReference>
<feature type="domain" description="Electron transfer flavoprotein alpha/beta-subunit N-terminal" evidence="4">
    <location>
        <begin position="111"/>
        <end position="203"/>
    </location>
</feature>
<dbReference type="PANTHER" id="PTHR43153:SF1">
    <property type="entry name" value="ELECTRON TRANSFER FLAVOPROTEIN SUBUNIT ALPHA, MITOCHONDRIAL"/>
    <property type="match status" value="1"/>
</dbReference>
<name>A0A3S3S1P3_9GAMM</name>
<comment type="similarity">
    <text evidence="1">Belongs to the ETF alpha-subunit/FixB family.</text>
</comment>
<dbReference type="AlphaFoldDB" id="A0A3S3S1P3"/>
<organism evidence="5 6">
    <name type="scientific">Photobacterium chitinilyticum</name>
    <dbReference type="NCBI Taxonomy" id="2485123"/>
    <lineage>
        <taxon>Bacteria</taxon>
        <taxon>Pseudomonadati</taxon>
        <taxon>Pseudomonadota</taxon>
        <taxon>Gammaproteobacteria</taxon>
        <taxon>Vibrionales</taxon>
        <taxon>Vibrionaceae</taxon>
        <taxon>Photobacterium</taxon>
    </lineage>
</organism>
<dbReference type="GO" id="GO:0033539">
    <property type="term" value="P:fatty acid beta-oxidation using acyl-CoA dehydrogenase"/>
    <property type="evidence" value="ECO:0007669"/>
    <property type="project" value="TreeGrafter"/>
</dbReference>
<protein>
    <submittedName>
        <fullName evidence="5">Electron transfer flavoprotein subunit alpha/FixB family protein</fullName>
    </submittedName>
</protein>
<evidence type="ECO:0000256" key="1">
    <source>
        <dbReference type="ARBA" id="ARBA00005817"/>
    </source>
</evidence>
<evidence type="ECO:0000313" key="5">
    <source>
        <dbReference type="EMBL" id="RWX55816.1"/>
    </source>
</evidence>
<sequence>MNKFPRRDPRHERIQRNRLHPLHLGLENQYLVNQSQASVASSGATPTIEPKDWDSSRLPLHRVENPEFYIVVVPEMNGGRLTSADKDMLGLAQQLANGGIGYDNKGDQELEGRGAVLAVVFGTVKDDRFAEAGVDRLLDLSWFGEEGYQPEYQLALLQQADKQFAPRYWLFGDQTMNSADLGRRLAARLDERAATGVVEIDDNWIWCRAGQSGNEYRRPHERILLVAEQIADPVSNYRYQAIPVELDVLMREKAAPEMTPPVPSKIEDLGLVAVDPSSVSLMEAEFVVAGGNGVTDWPLFHQVAAALGATEGASRVAVDDGNMPRSTQVGASGTLVSARVYLAMGISGAIQHLQGMTHCNTVIAINLDPGCAMVSRADLSVIGDSSKIMQALVDSINRAESEIRVRELTEFDREQAKEKWDDAV</sequence>
<keyword evidence="2" id="KW-0249">Electron transport</keyword>
<dbReference type="PANTHER" id="PTHR43153">
    <property type="entry name" value="ELECTRON TRANSFER FLAVOPROTEIN ALPHA"/>
    <property type="match status" value="1"/>
</dbReference>
<dbReference type="InterPro" id="IPR001308">
    <property type="entry name" value="ETF_a/FixB"/>
</dbReference>
<feature type="domain" description="Electron transfer flavoprotein alpha subunit C-terminal" evidence="3">
    <location>
        <begin position="281"/>
        <end position="356"/>
    </location>
</feature>
<dbReference type="SUPFAM" id="SSF52467">
    <property type="entry name" value="DHS-like NAD/FAD-binding domain"/>
    <property type="match status" value="1"/>
</dbReference>
<dbReference type="InterPro" id="IPR014729">
    <property type="entry name" value="Rossmann-like_a/b/a_fold"/>
</dbReference>
<evidence type="ECO:0000259" key="4">
    <source>
        <dbReference type="Pfam" id="PF01012"/>
    </source>
</evidence>
<dbReference type="GO" id="GO:0050660">
    <property type="term" value="F:flavin adenine dinucleotide binding"/>
    <property type="evidence" value="ECO:0007669"/>
    <property type="project" value="InterPro"/>
</dbReference>
<evidence type="ECO:0000313" key="6">
    <source>
        <dbReference type="Proteomes" id="UP000287563"/>
    </source>
</evidence>
<dbReference type="InterPro" id="IPR014730">
    <property type="entry name" value="ETF_a/b_N"/>
</dbReference>
<proteinExistence type="inferred from homology"/>
<gene>
    <name evidence="5" type="ORF">EDI28_10825</name>
</gene>
<dbReference type="InterPro" id="IPR014731">
    <property type="entry name" value="ETF_asu_C"/>
</dbReference>
<evidence type="ECO:0000256" key="2">
    <source>
        <dbReference type="ARBA" id="ARBA00022982"/>
    </source>
</evidence>
<dbReference type="SUPFAM" id="SSF52402">
    <property type="entry name" value="Adenine nucleotide alpha hydrolases-like"/>
    <property type="match status" value="1"/>
</dbReference>
<evidence type="ECO:0000259" key="3">
    <source>
        <dbReference type="Pfam" id="PF00766"/>
    </source>
</evidence>
<comment type="caution">
    <text evidence="5">The sequence shown here is derived from an EMBL/GenBank/DDBJ whole genome shotgun (WGS) entry which is preliminary data.</text>
</comment>
<accession>A0A3S3S1P3</accession>
<keyword evidence="2" id="KW-0813">Transport</keyword>